<sequence length="641" mass="71016">MSECTNIVTNSAISGLGVRLSLYLQTLITVIFIRLSPENATPSWWAMSTTSIGLAVASFVTGAQRSISLVDGIISSYLLVLPLTAAIYAEVRLIERKLAVSPLLVIAGFIRGALMSAFGLWIWGSSPTFGSIPECNDSINIFVFRQIRATSAPARGIGLAFWGACTLFLCFGNLQRYDTLIAAVKALFSKLEAAAFRLPRNNGPENKIAQSSGYIEFSLVISRIIQRLIPEWTRQPWSWSHQVAVERAPTRDFHAPGVMFSQNILDSSMGQVLQGLFFVPTVVVFVVILVLIELELTVGNKNIQQDLAFGFDQILPLSLTIVPVLSLLDWYSRPVNSQLSKLRSVRLTIKGMNGQMRRENGELRECFILVSIEQTNQLFTTLTAPPKDPRWNKSFDISVSVLSNVLIEIFDFIDGQATSCGYAVITPLYQYDLLKSEERIIQVPIRMKGHLDTHHLEVGLTLDPTEPAHDAYVTGTIRNRSGYSTRLTTYYAFDCPPSVPLFTAVYRLESVTEHFTLPGLNQASVLSSTAYVYWLSSLFGTICLERSPEKLPDRVRLGTGASLQPFSLKLADELKYTWLPGGNLVFPPTTGQEWIDAFIARFQPMRIFRSIGQNYMITFSSYGGGGGGLVKTEMVPAVQSV</sequence>
<dbReference type="EMBL" id="JARKIB010000203">
    <property type="protein sequence ID" value="KAJ7724407.1"/>
    <property type="molecule type" value="Genomic_DNA"/>
</dbReference>
<dbReference type="AlphaFoldDB" id="A0AAD7HN60"/>
<keyword evidence="1" id="KW-0812">Transmembrane</keyword>
<evidence type="ECO:0000256" key="1">
    <source>
        <dbReference type="SAM" id="Phobius"/>
    </source>
</evidence>
<keyword evidence="1" id="KW-1133">Transmembrane helix</keyword>
<keyword evidence="1" id="KW-0472">Membrane</keyword>
<feature type="transmembrane region" description="Helical" evidence="1">
    <location>
        <begin position="12"/>
        <end position="32"/>
    </location>
</feature>
<evidence type="ECO:0000313" key="3">
    <source>
        <dbReference type="Proteomes" id="UP001215598"/>
    </source>
</evidence>
<organism evidence="2 3">
    <name type="scientific">Mycena metata</name>
    <dbReference type="NCBI Taxonomy" id="1033252"/>
    <lineage>
        <taxon>Eukaryota</taxon>
        <taxon>Fungi</taxon>
        <taxon>Dikarya</taxon>
        <taxon>Basidiomycota</taxon>
        <taxon>Agaricomycotina</taxon>
        <taxon>Agaricomycetes</taxon>
        <taxon>Agaricomycetidae</taxon>
        <taxon>Agaricales</taxon>
        <taxon>Marasmiineae</taxon>
        <taxon>Mycenaceae</taxon>
        <taxon>Mycena</taxon>
    </lineage>
</organism>
<keyword evidence="3" id="KW-1185">Reference proteome</keyword>
<feature type="transmembrane region" description="Helical" evidence="1">
    <location>
        <begin position="44"/>
        <end position="63"/>
    </location>
</feature>
<comment type="caution">
    <text evidence="2">The sequence shown here is derived from an EMBL/GenBank/DDBJ whole genome shotgun (WGS) entry which is preliminary data.</text>
</comment>
<feature type="transmembrane region" description="Helical" evidence="1">
    <location>
        <begin position="103"/>
        <end position="123"/>
    </location>
</feature>
<name>A0AAD7HN60_9AGAR</name>
<evidence type="ECO:0000313" key="2">
    <source>
        <dbReference type="EMBL" id="KAJ7724407.1"/>
    </source>
</evidence>
<accession>A0AAD7HN60</accession>
<reference evidence="2" key="1">
    <citation type="submission" date="2023-03" db="EMBL/GenBank/DDBJ databases">
        <title>Massive genome expansion in bonnet fungi (Mycena s.s.) driven by repeated elements and novel gene families across ecological guilds.</title>
        <authorList>
            <consortium name="Lawrence Berkeley National Laboratory"/>
            <person name="Harder C.B."/>
            <person name="Miyauchi S."/>
            <person name="Viragh M."/>
            <person name="Kuo A."/>
            <person name="Thoen E."/>
            <person name="Andreopoulos B."/>
            <person name="Lu D."/>
            <person name="Skrede I."/>
            <person name="Drula E."/>
            <person name="Henrissat B."/>
            <person name="Morin E."/>
            <person name="Kohler A."/>
            <person name="Barry K."/>
            <person name="LaButti K."/>
            <person name="Morin E."/>
            <person name="Salamov A."/>
            <person name="Lipzen A."/>
            <person name="Mereny Z."/>
            <person name="Hegedus B."/>
            <person name="Baldrian P."/>
            <person name="Stursova M."/>
            <person name="Weitz H."/>
            <person name="Taylor A."/>
            <person name="Grigoriev I.V."/>
            <person name="Nagy L.G."/>
            <person name="Martin F."/>
            <person name="Kauserud H."/>
        </authorList>
    </citation>
    <scope>NUCLEOTIDE SEQUENCE</scope>
    <source>
        <strain evidence="2">CBHHK182m</strain>
    </source>
</reference>
<feature type="transmembrane region" description="Helical" evidence="1">
    <location>
        <begin position="69"/>
        <end position="91"/>
    </location>
</feature>
<feature type="transmembrane region" description="Helical" evidence="1">
    <location>
        <begin position="152"/>
        <end position="171"/>
    </location>
</feature>
<gene>
    <name evidence="2" type="ORF">B0H16DRAFT_1698723</name>
</gene>
<dbReference type="Proteomes" id="UP001215598">
    <property type="component" value="Unassembled WGS sequence"/>
</dbReference>
<feature type="transmembrane region" description="Helical" evidence="1">
    <location>
        <begin position="272"/>
        <end position="294"/>
    </location>
</feature>
<proteinExistence type="predicted"/>
<evidence type="ECO:0008006" key="4">
    <source>
        <dbReference type="Google" id="ProtNLM"/>
    </source>
</evidence>
<protein>
    <recommendedName>
        <fullName evidence="4">C2 domain-containing protein</fullName>
    </recommendedName>
</protein>